<dbReference type="Pfam" id="PF00583">
    <property type="entry name" value="Acetyltransf_1"/>
    <property type="match status" value="1"/>
</dbReference>
<dbReference type="SUPFAM" id="SSF55729">
    <property type="entry name" value="Acyl-CoA N-acyltransferases (Nat)"/>
    <property type="match status" value="1"/>
</dbReference>
<dbReference type="Gene3D" id="3.40.630.30">
    <property type="match status" value="1"/>
</dbReference>
<dbReference type="Proteomes" id="UP000247973">
    <property type="component" value="Unassembled WGS sequence"/>
</dbReference>
<organism evidence="2 3">
    <name type="scientific">Dysgonomonas alginatilytica</name>
    <dbReference type="NCBI Taxonomy" id="1605892"/>
    <lineage>
        <taxon>Bacteria</taxon>
        <taxon>Pseudomonadati</taxon>
        <taxon>Bacteroidota</taxon>
        <taxon>Bacteroidia</taxon>
        <taxon>Bacteroidales</taxon>
        <taxon>Dysgonomonadaceae</taxon>
        <taxon>Dysgonomonas</taxon>
    </lineage>
</organism>
<evidence type="ECO:0000313" key="2">
    <source>
        <dbReference type="EMBL" id="PXV65538.1"/>
    </source>
</evidence>
<dbReference type="InterPro" id="IPR016181">
    <property type="entry name" value="Acyl_CoA_acyltransferase"/>
</dbReference>
<feature type="domain" description="N-acetyltransferase" evidence="1">
    <location>
        <begin position="10"/>
        <end position="149"/>
    </location>
</feature>
<gene>
    <name evidence="2" type="ORF">CLV62_107135</name>
</gene>
<dbReference type="CDD" id="cd04301">
    <property type="entry name" value="NAT_SF"/>
    <property type="match status" value="1"/>
</dbReference>
<evidence type="ECO:0000259" key="1">
    <source>
        <dbReference type="PROSITE" id="PS51186"/>
    </source>
</evidence>
<dbReference type="GO" id="GO:0004343">
    <property type="term" value="F:glucosamine 6-phosphate N-acetyltransferase activity"/>
    <property type="evidence" value="ECO:0007669"/>
    <property type="project" value="TreeGrafter"/>
</dbReference>
<keyword evidence="3" id="KW-1185">Reference proteome</keyword>
<dbReference type="InterPro" id="IPR039143">
    <property type="entry name" value="GNPNAT1-like"/>
</dbReference>
<comment type="caution">
    <text evidence="2">The sequence shown here is derived from an EMBL/GenBank/DDBJ whole genome shotgun (WGS) entry which is preliminary data.</text>
</comment>
<keyword evidence="2" id="KW-0687">Ribonucleoprotein</keyword>
<accession>A0A2V3PT05</accession>
<dbReference type="EMBL" id="QICL01000007">
    <property type="protein sequence ID" value="PXV65538.1"/>
    <property type="molecule type" value="Genomic_DNA"/>
</dbReference>
<proteinExistence type="predicted"/>
<dbReference type="PANTHER" id="PTHR13355:SF11">
    <property type="entry name" value="GLUCOSAMINE 6-PHOSPHATE N-ACETYLTRANSFERASE"/>
    <property type="match status" value="1"/>
</dbReference>
<dbReference type="PANTHER" id="PTHR13355">
    <property type="entry name" value="GLUCOSAMINE 6-PHOSPHATE N-ACETYLTRANSFERASE"/>
    <property type="match status" value="1"/>
</dbReference>
<dbReference type="PROSITE" id="PS51186">
    <property type="entry name" value="GNAT"/>
    <property type="match status" value="1"/>
</dbReference>
<name>A0A2V3PT05_9BACT</name>
<sequence length="149" mass="16689">MKSKSDMEIERLVSVSDEVVESLGKLLIQLSPNGKSPTREYLHEMLSLSNIFLFLAKEDGKIIGTFTLVLYKIPTGIKASIEDVVVDVDMRGKQIGEKMIRFAIDYAGTQLGVTKIDLTSSPSRIAANALYQKLGFVKRETNVYRFKLK</sequence>
<dbReference type="InterPro" id="IPR000182">
    <property type="entry name" value="GNAT_dom"/>
</dbReference>
<reference evidence="2 3" key="1">
    <citation type="submission" date="2018-03" db="EMBL/GenBank/DDBJ databases">
        <title>Genomic Encyclopedia of Archaeal and Bacterial Type Strains, Phase II (KMG-II): from individual species to whole genera.</title>
        <authorList>
            <person name="Goeker M."/>
        </authorList>
    </citation>
    <scope>NUCLEOTIDE SEQUENCE [LARGE SCALE GENOMIC DNA]</scope>
    <source>
        <strain evidence="2 3">DSM 100214</strain>
    </source>
</reference>
<protein>
    <submittedName>
        <fullName evidence="2">Ribosomal protein S18 acetylase RimI-like enzyme</fullName>
    </submittedName>
</protein>
<dbReference type="GO" id="GO:0005840">
    <property type="term" value="C:ribosome"/>
    <property type="evidence" value="ECO:0007669"/>
    <property type="project" value="UniProtKB-KW"/>
</dbReference>
<dbReference type="AlphaFoldDB" id="A0A2V3PT05"/>
<keyword evidence="2" id="KW-0689">Ribosomal protein</keyword>
<evidence type="ECO:0000313" key="3">
    <source>
        <dbReference type="Proteomes" id="UP000247973"/>
    </source>
</evidence>